<accession>M2NDG0</accession>
<reference evidence="2 3" key="1">
    <citation type="journal article" date="2012" name="PLoS Pathog.">
        <title>Diverse lifestyles and strategies of plant pathogenesis encoded in the genomes of eighteen Dothideomycetes fungi.</title>
        <authorList>
            <person name="Ohm R.A."/>
            <person name="Feau N."/>
            <person name="Henrissat B."/>
            <person name="Schoch C.L."/>
            <person name="Horwitz B.A."/>
            <person name="Barry K.W."/>
            <person name="Condon B.J."/>
            <person name="Copeland A.C."/>
            <person name="Dhillon B."/>
            <person name="Glaser F."/>
            <person name="Hesse C.N."/>
            <person name="Kosti I."/>
            <person name="LaButti K."/>
            <person name="Lindquist E.A."/>
            <person name="Lucas S."/>
            <person name="Salamov A.A."/>
            <person name="Bradshaw R.E."/>
            <person name="Ciuffetti L."/>
            <person name="Hamelin R.C."/>
            <person name="Kema G.H.J."/>
            <person name="Lawrence C."/>
            <person name="Scott J.A."/>
            <person name="Spatafora J.W."/>
            <person name="Turgeon B.G."/>
            <person name="de Wit P.J.G.M."/>
            <person name="Zhong S."/>
            <person name="Goodwin S.B."/>
            <person name="Grigoriev I.V."/>
        </authorList>
    </citation>
    <scope>NUCLEOTIDE SEQUENCE [LARGE SCALE GENOMIC DNA]</scope>
    <source>
        <strain evidence="2 3">UAMH 10762</strain>
    </source>
</reference>
<protein>
    <submittedName>
        <fullName evidence="2">Uncharacterized protein</fullName>
    </submittedName>
</protein>
<feature type="chain" id="PRO_5004021603" evidence="1">
    <location>
        <begin position="22"/>
        <end position="109"/>
    </location>
</feature>
<keyword evidence="3" id="KW-1185">Reference proteome</keyword>
<dbReference type="RefSeq" id="XP_007675220.1">
    <property type="nucleotide sequence ID" value="XM_007677030.1"/>
</dbReference>
<keyword evidence="1" id="KW-0732">Signal</keyword>
<dbReference type="Proteomes" id="UP000011761">
    <property type="component" value="Unassembled WGS sequence"/>
</dbReference>
<evidence type="ECO:0000313" key="3">
    <source>
        <dbReference type="Proteomes" id="UP000011761"/>
    </source>
</evidence>
<name>M2NDG0_BAUPA</name>
<organism evidence="2 3">
    <name type="scientific">Baudoinia panamericana (strain UAMH 10762)</name>
    <name type="common">Angels' share fungus</name>
    <name type="synonym">Baudoinia compniacensis (strain UAMH 10762)</name>
    <dbReference type="NCBI Taxonomy" id="717646"/>
    <lineage>
        <taxon>Eukaryota</taxon>
        <taxon>Fungi</taxon>
        <taxon>Dikarya</taxon>
        <taxon>Ascomycota</taxon>
        <taxon>Pezizomycotina</taxon>
        <taxon>Dothideomycetes</taxon>
        <taxon>Dothideomycetidae</taxon>
        <taxon>Mycosphaerellales</taxon>
        <taxon>Teratosphaeriaceae</taxon>
        <taxon>Baudoinia</taxon>
    </lineage>
</organism>
<feature type="signal peptide" evidence="1">
    <location>
        <begin position="1"/>
        <end position="21"/>
    </location>
</feature>
<evidence type="ECO:0000313" key="2">
    <source>
        <dbReference type="EMBL" id="EMC97259.1"/>
    </source>
</evidence>
<dbReference type="GeneID" id="19111922"/>
<sequence>MCEHCFWISYALILPIRCSLSEFALDLDTWYEVFRLLFLQAEGSEAQPYSSELLTQIEICAEADHDTRSKHSIPGTELYLLAADIDKHPPGVGEVCHDRNESEAVPMRG</sequence>
<proteinExistence type="predicted"/>
<gene>
    <name evidence="2" type="ORF">BAUCODRAFT_33003</name>
</gene>
<dbReference type="AlphaFoldDB" id="M2NDG0"/>
<dbReference type="HOGENOM" id="CLU_2183461_0_0_1"/>
<evidence type="ECO:0000256" key="1">
    <source>
        <dbReference type="SAM" id="SignalP"/>
    </source>
</evidence>
<dbReference type="KEGG" id="bcom:BAUCODRAFT_33003"/>
<dbReference type="EMBL" id="KB445554">
    <property type="protein sequence ID" value="EMC97259.1"/>
    <property type="molecule type" value="Genomic_DNA"/>
</dbReference>